<dbReference type="RefSeq" id="WP_271713409.1">
    <property type="nucleotide sequence ID" value="NZ_AP024169.1"/>
</dbReference>
<proteinExistence type="predicted"/>
<dbReference type="Gene3D" id="3.60.40.10">
    <property type="entry name" value="PPM-type phosphatase domain"/>
    <property type="match status" value="1"/>
</dbReference>
<dbReference type="Proteomes" id="UP000595897">
    <property type="component" value="Chromosome"/>
</dbReference>
<dbReference type="SMART" id="SM00331">
    <property type="entry name" value="PP2C_SIG"/>
    <property type="match status" value="1"/>
</dbReference>
<dbReference type="Pfam" id="PF00481">
    <property type="entry name" value="PP2C"/>
    <property type="match status" value="1"/>
</dbReference>
<dbReference type="PROSITE" id="PS51746">
    <property type="entry name" value="PPM_2"/>
    <property type="match status" value="1"/>
</dbReference>
<evidence type="ECO:0000313" key="2">
    <source>
        <dbReference type="EMBL" id="BCN32358.1"/>
    </source>
</evidence>
<dbReference type="InterPro" id="IPR001932">
    <property type="entry name" value="PPM-type_phosphatase-like_dom"/>
</dbReference>
<dbReference type="AlphaFoldDB" id="A0A7R7IE40"/>
<accession>A0A7R7IE40</accession>
<organism evidence="2 3">
    <name type="scientific">Anaeromicropila herbilytica</name>
    <dbReference type="NCBI Taxonomy" id="2785025"/>
    <lineage>
        <taxon>Bacteria</taxon>
        <taxon>Bacillati</taxon>
        <taxon>Bacillota</taxon>
        <taxon>Clostridia</taxon>
        <taxon>Lachnospirales</taxon>
        <taxon>Lachnospiraceae</taxon>
        <taxon>Anaeromicropila</taxon>
    </lineage>
</organism>
<dbReference type="GO" id="GO:0004722">
    <property type="term" value="F:protein serine/threonine phosphatase activity"/>
    <property type="evidence" value="ECO:0007669"/>
    <property type="project" value="InterPro"/>
</dbReference>
<dbReference type="SMART" id="SM00332">
    <property type="entry name" value="PP2Cc"/>
    <property type="match status" value="1"/>
</dbReference>
<dbReference type="PANTHER" id="PTHR47992">
    <property type="entry name" value="PROTEIN PHOSPHATASE"/>
    <property type="match status" value="1"/>
</dbReference>
<evidence type="ECO:0000313" key="3">
    <source>
        <dbReference type="Proteomes" id="UP000595897"/>
    </source>
</evidence>
<keyword evidence="3" id="KW-1185">Reference proteome</keyword>
<protein>
    <submittedName>
        <fullName evidence="2">Serine/threonine phosphatase</fullName>
    </submittedName>
</protein>
<dbReference type="InterPro" id="IPR015655">
    <property type="entry name" value="PP2C"/>
</dbReference>
<dbReference type="SUPFAM" id="SSF81606">
    <property type="entry name" value="PP2C-like"/>
    <property type="match status" value="1"/>
</dbReference>
<dbReference type="KEGG" id="ahb:bsdtb5_36530"/>
<feature type="domain" description="PPM-type phosphatase" evidence="1">
    <location>
        <begin position="6"/>
        <end position="258"/>
    </location>
</feature>
<reference evidence="2 3" key="1">
    <citation type="submission" date="2020-11" db="EMBL/GenBank/DDBJ databases">
        <title>Draft genome sequencing of a Lachnospiraceae strain isolated from anoxic soil subjected to BSD treatment.</title>
        <authorList>
            <person name="Uek A."/>
            <person name="Tonouchi A."/>
        </authorList>
    </citation>
    <scope>NUCLEOTIDE SEQUENCE [LARGE SCALE GENOMIC DNA]</scope>
    <source>
        <strain evidence="2 3">TB5</strain>
    </source>
</reference>
<dbReference type="CDD" id="cd00143">
    <property type="entry name" value="PP2Cc"/>
    <property type="match status" value="1"/>
</dbReference>
<dbReference type="EMBL" id="AP024169">
    <property type="protein sequence ID" value="BCN32358.1"/>
    <property type="molecule type" value="Genomic_DNA"/>
</dbReference>
<gene>
    <name evidence="2" type="ORF">bsdtb5_36530</name>
</gene>
<dbReference type="InterPro" id="IPR036457">
    <property type="entry name" value="PPM-type-like_dom_sf"/>
</dbReference>
<sequence>MSVKIKAGICTSAGNLRTINEDNFLFNNILDVLIDNEYNKGASMKLPAVFAVCDGMGGLSSGKKASSIVVNKINEQLPYIKNMNDNIDVKKKLENVIQYCNSTICQEGQNMGTTLAFIYLSQKEIWISNIGDSRIYQYYDNQLIQISVDHNCSREFLINQIDNKDVLLKHNRRNELTQYLGIQPSEFVIEPHYMRLDYKVGTMTFLLCSDGINESLTDEQISYILGSRKNMRRKSKELVMEAMKHGSKDNITAIVIKTVCK</sequence>
<name>A0A7R7IE40_9FIRM</name>
<evidence type="ECO:0000259" key="1">
    <source>
        <dbReference type="PROSITE" id="PS51746"/>
    </source>
</evidence>